<organism evidence="1 2">
    <name type="scientific">Elysia marginata</name>
    <dbReference type="NCBI Taxonomy" id="1093978"/>
    <lineage>
        <taxon>Eukaryota</taxon>
        <taxon>Metazoa</taxon>
        <taxon>Spiralia</taxon>
        <taxon>Lophotrochozoa</taxon>
        <taxon>Mollusca</taxon>
        <taxon>Gastropoda</taxon>
        <taxon>Heterobranchia</taxon>
        <taxon>Euthyneura</taxon>
        <taxon>Panpulmonata</taxon>
        <taxon>Sacoglossa</taxon>
        <taxon>Placobranchoidea</taxon>
        <taxon>Plakobranchidae</taxon>
        <taxon>Elysia</taxon>
    </lineage>
</organism>
<evidence type="ECO:0000313" key="2">
    <source>
        <dbReference type="Proteomes" id="UP000762676"/>
    </source>
</evidence>
<comment type="caution">
    <text evidence="1">The sequence shown here is derived from an EMBL/GenBank/DDBJ whole genome shotgun (WGS) entry which is preliminary data.</text>
</comment>
<protein>
    <submittedName>
        <fullName evidence="1">Uncharacterized protein</fullName>
    </submittedName>
</protein>
<name>A0AAV4G316_9GAST</name>
<sequence>MVMSMYNLISSAFSPLPLPPPSPLPHRKIGSPRPPARCRKANYCISNSDCTSGATCSGASVLDWGTCSSESRPALEISSPHYDNVLSRIE</sequence>
<evidence type="ECO:0000313" key="1">
    <source>
        <dbReference type="EMBL" id="GFR79323.1"/>
    </source>
</evidence>
<dbReference type="EMBL" id="BMAT01001084">
    <property type="protein sequence ID" value="GFR79323.1"/>
    <property type="molecule type" value="Genomic_DNA"/>
</dbReference>
<dbReference type="Proteomes" id="UP000762676">
    <property type="component" value="Unassembled WGS sequence"/>
</dbReference>
<keyword evidence="2" id="KW-1185">Reference proteome</keyword>
<proteinExistence type="predicted"/>
<accession>A0AAV4G316</accession>
<reference evidence="1 2" key="1">
    <citation type="journal article" date="2021" name="Elife">
        <title>Chloroplast acquisition without the gene transfer in kleptoplastic sea slugs, Plakobranchus ocellatus.</title>
        <authorList>
            <person name="Maeda T."/>
            <person name="Takahashi S."/>
            <person name="Yoshida T."/>
            <person name="Shimamura S."/>
            <person name="Takaki Y."/>
            <person name="Nagai Y."/>
            <person name="Toyoda A."/>
            <person name="Suzuki Y."/>
            <person name="Arimoto A."/>
            <person name="Ishii H."/>
            <person name="Satoh N."/>
            <person name="Nishiyama T."/>
            <person name="Hasebe M."/>
            <person name="Maruyama T."/>
            <person name="Minagawa J."/>
            <person name="Obokata J."/>
            <person name="Shigenobu S."/>
        </authorList>
    </citation>
    <scope>NUCLEOTIDE SEQUENCE [LARGE SCALE GENOMIC DNA]</scope>
</reference>
<dbReference type="AlphaFoldDB" id="A0AAV4G316"/>
<gene>
    <name evidence="1" type="ORF">ElyMa_000553400</name>
</gene>